<reference evidence="3" key="1">
    <citation type="submission" date="2024-02" db="UniProtKB">
        <authorList>
            <consortium name="WormBaseParasite"/>
        </authorList>
    </citation>
    <scope>IDENTIFICATION</scope>
</reference>
<sequence>MADPPSGRSTNSEKPVWIYVIFRKNHCSGHEKMTVNLSVDGPVFWTRQVAYIYLCSCHFDEHEGPLMALMKKFEERVERICMVDRPVDFSFLPDSIFRYMALCMPRLQFIYMRELDLEKINRGTVVEFASHKNLKKLIVHMCRNYDVLEDFSQLPQLLVVKGEIMGLKAMLGNFDDEITEVSPGSDGTKSESTSQSEASSEKGSEKGSELDLSEMRTALEVADGQ</sequence>
<accession>A0AAF3EH79</accession>
<proteinExistence type="predicted"/>
<organism evidence="2 3">
    <name type="scientific">Mesorhabditis belari</name>
    <dbReference type="NCBI Taxonomy" id="2138241"/>
    <lineage>
        <taxon>Eukaryota</taxon>
        <taxon>Metazoa</taxon>
        <taxon>Ecdysozoa</taxon>
        <taxon>Nematoda</taxon>
        <taxon>Chromadorea</taxon>
        <taxon>Rhabditida</taxon>
        <taxon>Rhabditina</taxon>
        <taxon>Rhabditomorpha</taxon>
        <taxon>Rhabditoidea</taxon>
        <taxon>Rhabditidae</taxon>
        <taxon>Mesorhabditinae</taxon>
        <taxon>Mesorhabditis</taxon>
    </lineage>
</organism>
<dbReference type="Proteomes" id="UP000887575">
    <property type="component" value="Unassembled WGS sequence"/>
</dbReference>
<evidence type="ECO:0000313" key="2">
    <source>
        <dbReference type="Proteomes" id="UP000887575"/>
    </source>
</evidence>
<feature type="compositionally biased region" description="Basic and acidic residues" evidence="1">
    <location>
        <begin position="199"/>
        <end position="209"/>
    </location>
</feature>
<protein>
    <submittedName>
        <fullName evidence="3">Uncharacterized protein</fullName>
    </submittedName>
</protein>
<dbReference type="WBParaSite" id="MBELARI_LOCUS13320">
    <property type="protein sequence ID" value="MBELARI_LOCUS13320"/>
    <property type="gene ID" value="MBELARI_LOCUS13320"/>
</dbReference>
<name>A0AAF3EH79_9BILA</name>
<feature type="region of interest" description="Disordered" evidence="1">
    <location>
        <begin position="179"/>
        <end position="225"/>
    </location>
</feature>
<evidence type="ECO:0000256" key="1">
    <source>
        <dbReference type="SAM" id="MobiDB-lite"/>
    </source>
</evidence>
<evidence type="ECO:0000313" key="3">
    <source>
        <dbReference type="WBParaSite" id="MBELARI_LOCUS13320"/>
    </source>
</evidence>
<dbReference type="AlphaFoldDB" id="A0AAF3EH79"/>
<keyword evidence="2" id="KW-1185">Reference proteome</keyword>